<reference evidence="1 2" key="1">
    <citation type="journal article" date="2020" name="Cell">
        <title>Large-Scale Comparative Analyses of Tick Genomes Elucidate Their Genetic Diversity and Vector Capacities.</title>
        <authorList>
            <consortium name="Tick Genome and Microbiome Consortium (TIGMIC)"/>
            <person name="Jia N."/>
            <person name="Wang J."/>
            <person name="Shi W."/>
            <person name="Du L."/>
            <person name="Sun Y."/>
            <person name="Zhan W."/>
            <person name="Jiang J.F."/>
            <person name="Wang Q."/>
            <person name="Zhang B."/>
            <person name="Ji P."/>
            <person name="Bell-Sakyi L."/>
            <person name="Cui X.M."/>
            <person name="Yuan T.T."/>
            <person name="Jiang B.G."/>
            <person name="Yang W.F."/>
            <person name="Lam T.T."/>
            <person name="Chang Q.C."/>
            <person name="Ding S.J."/>
            <person name="Wang X.J."/>
            <person name="Zhu J.G."/>
            <person name="Ruan X.D."/>
            <person name="Zhao L."/>
            <person name="Wei J.T."/>
            <person name="Ye R.Z."/>
            <person name="Que T.C."/>
            <person name="Du C.H."/>
            <person name="Zhou Y.H."/>
            <person name="Cheng J.X."/>
            <person name="Dai P.F."/>
            <person name="Guo W.B."/>
            <person name="Han X.H."/>
            <person name="Huang E.J."/>
            <person name="Li L.F."/>
            <person name="Wei W."/>
            <person name="Gao Y.C."/>
            <person name="Liu J.Z."/>
            <person name="Shao H.Z."/>
            <person name="Wang X."/>
            <person name="Wang C.C."/>
            <person name="Yang T.C."/>
            <person name="Huo Q.B."/>
            <person name="Li W."/>
            <person name="Chen H.Y."/>
            <person name="Chen S.E."/>
            <person name="Zhou L.G."/>
            <person name="Ni X.B."/>
            <person name="Tian J.H."/>
            <person name="Sheng Y."/>
            <person name="Liu T."/>
            <person name="Pan Y.S."/>
            <person name="Xia L.Y."/>
            <person name="Li J."/>
            <person name="Zhao F."/>
            <person name="Cao W.C."/>
        </authorList>
    </citation>
    <scope>NUCLEOTIDE SEQUENCE [LARGE SCALE GENOMIC DNA]</scope>
    <source>
        <strain evidence="1">Iper-2018</strain>
    </source>
</reference>
<sequence length="179" mass="19483">MAVAEKDTKRTWILRGFSKALDNRPIQFSRPPPPQHICGLCGVVSMAPVLPGCLHTFCGLCYQLVSRENPPICPRDQMTIFLSTFATASSSMQSAIVKEYGMRCPNSPHGCPYVLKSDNSIADLEGHYSACKYHAVSCRVCGTSVARGKIVDHLMDSCKTAAVDSVEAMAKKVVLDDVE</sequence>
<organism evidence="1 2">
    <name type="scientific">Ixodes persulcatus</name>
    <name type="common">Taiga tick</name>
    <dbReference type="NCBI Taxonomy" id="34615"/>
    <lineage>
        <taxon>Eukaryota</taxon>
        <taxon>Metazoa</taxon>
        <taxon>Ecdysozoa</taxon>
        <taxon>Arthropoda</taxon>
        <taxon>Chelicerata</taxon>
        <taxon>Arachnida</taxon>
        <taxon>Acari</taxon>
        <taxon>Parasitiformes</taxon>
        <taxon>Ixodida</taxon>
        <taxon>Ixodoidea</taxon>
        <taxon>Ixodidae</taxon>
        <taxon>Ixodinae</taxon>
        <taxon>Ixodes</taxon>
    </lineage>
</organism>
<comment type="caution">
    <text evidence="1">The sequence shown here is derived from an EMBL/GenBank/DDBJ whole genome shotgun (WGS) entry which is preliminary data.</text>
</comment>
<dbReference type="Proteomes" id="UP000805193">
    <property type="component" value="Unassembled WGS sequence"/>
</dbReference>
<dbReference type="EMBL" id="JABSTQ010010640">
    <property type="protein sequence ID" value="KAG0419327.1"/>
    <property type="molecule type" value="Genomic_DNA"/>
</dbReference>
<name>A0AC60PHB7_IXOPE</name>
<protein>
    <submittedName>
        <fullName evidence="1">Uncharacterized protein</fullName>
    </submittedName>
</protein>
<evidence type="ECO:0000313" key="1">
    <source>
        <dbReference type="EMBL" id="KAG0419327.1"/>
    </source>
</evidence>
<accession>A0AC60PHB7</accession>
<gene>
    <name evidence="1" type="ORF">HPB47_004206</name>
</gene>
<proteinExistence type="predicted"/>
<evidence type="ECO:0000313" key="2">
    <source>
        <dbReference type="Proteomes" id="UP000805193"/>
    </source>
</evidence>
<keyword evidence="2" id="KW-1185">Reference proteome</keyword>